<feature type="region of interest" description="Disordered" evidence="1">
    <location>
        <begin position="43"/>
        <end position="98"/>
    </location>
</feature>
<gene>
    <name evidence="2" type="ORF">PsYK624_170520</name>
</gene>
<keyword evidence="3" id="KW-1185">Reference proteome</keyword>
<name>A0A9P3LMU6_9APHY</name>
<dbReference type="Proteomes" id="UP000703269">
    <property type="component" value="Unassembled WGS sequence"/>
</dbReference>
<evidence type="ECO:0000313" key="3">
    <source>
        <dbReference type="Proteomes" id="UP000703269"/>
    </source>
</evidence>
<evidence type="ECO:0000313" key="2">
    <source>
        <dbReference type="EMBL" id="GJF00751.1"/>
    </source>
</evidence>
<organism evidence="2 3">
    <name type="scientific">Phanerochaete sordida</name>
    <dbReference type="NCBI Taxonomy" id="48140"/>
    <lineage>
        <taxon>Eukaryota</taxon>
        <taxon>Fungi</taxon>
        <taxon>Dikarya</taxon>
        <taxon>Basidiomycota</taxon>
        <taxon>Agaricomycotina</taxon>
        <taxon>Agaricomycetes</taxon>
        <taxon>Polyporales</taxon>
        <taxon>Phanerochaetaceae</taxon>
        <taxon>Phanerochaete</taxon>
    </lineage>
</organism>
<accession>A0A9P3LMU6</accession>
<comment type="caution">
    <text evidence="2">The sequence shown here is derived from an EMBL/GenBank/DDBJ whole genome shotgun (WGS) entry which is preliminary data.</text>
</comment>
<dbReference type="AlphaFoldDB" id="A0A9P3LMU6"/>
<protein>
    <submittedName>
        <fullName evidence="2">Uncharacterized protein</fullName>
    </submittedName>
</protein>
<sequence length="161" mass="17429">MARNARLRSPTRCSAARHGNAIPRTAAGAQALPCRCPAAGVGVRRRRRTSVPASRSGPRLWTRGADDTSTTWPVARSPPSNALRDELEARARRPGTRSLSAPSIAVAVAYPPCRLGFADVPALYGRDNTRVEMREAAPCYYQATLSPTTDSLKPLEAYKTR</sequence>
<proteinExistence type="predicted"/>
<evidence type="ECO:0000256" key="1">
    <source>
        <dbReference type="SAM" id="MobiDB-lite"/>
    </source>
</evidence>
<reference evidence="2 3" key="1">
    <citation type="submission" date="2021-08" db="EMBL/GenBank/DDBJ databases">
        <title>Draft Genome Sequence of Phanerochaete sordida strain YK-624.</title>
        <authorList>
            <person name="Mori T."/>
            <person name="Dohra H."/>
            <person name="Suzuki T."/>
            <person name="Kawagishi H."/>
            <person name="Hirai H."/>
        </authorList>
    </citation>
    <scope>NUCLEOTIDE SEQUENCE [LARGE SCALE GENOMIC DNA]</scope>
    <source>
        <strain evidence="2 3">YK-624</strain>
    </source>
</reference>
<dbReference type="EMBL" id="BPQB01000195">
    <property type="protein sequence ID" value="GJF00751.1"/>
    <property type="molecule type" value="Genomic_DNA"/>
</dbReference>